<dbReference type="PANTHER" id="PTHR45990">
    <property type="entry name" value="DNA REPAIR PROTEIN REV1"/>
    <property type="match status" value="1"/>
</dbReference>
<reference evidence="3" key="1">
    <citation type="submission" date="2017-01" db="EMBL/GenBank/DDBJ databases">
        <title>Comparative genomics of anhydrobiosis in the tardigrade Hypsibius dujardini.</title>
        <authorList>
            <person name="Yoshida Y."/>
            <person name="Koutsovoulos G."/>
            <person name="Laetsch D."/>
            <person name="Stevens L."/>
            <person name="Kumar S."/>
            <person name="Horikawa D."/>
            <person name="Ishino K."/>
            <person name="Komine S."/>
            <person name="Tomita M."/>
            <person name="Blaxter M."/>
            <person name="Arakawa K."/>
        </authorList>
    </citation>
    <scope>NUCLEOTIDE SEQUENCE [LARGE SCALE GENOMIC DNA]</scope>
    <source>
        <strain evidence="3">Z151</strain>
    </source>
</reference>
<dbReference type="Gene3D" id="3.30.1490.100">
    <property type="entry name" value="DNA polymerase, Y-family, little finger domain"/>
    <property type="match status" value="1"/>
</dbReference>
<gene>
    <name evidence="2" type="ORF">BV898_19600</name>
</gene>
<name>A0A9X6NJD9_HYPEX</name>
<feature type="domain" description="DNA polymerase Y-family little finger" evidence="1">
    <location>
        <begin position="8"/>
        <end position="59"/>
    </location>
</feature>
<keyword evidence="3" id="KW-1185">Reference proteome</keyword>
<protein>
    <recommendedName>
        <fullName evidence="1">DNA polymerase Y-family little finger domain-containing protein</fullName>
    </recommendedName>
</protein>
<proteinExistence type="predicted"/>
<dbReference type="GO" id="GO:0070987">
    <property type="term" value="P:error-free translesion synthesis"/>
    <property type="evidence" value="ECO:0007669"/>
    <property type="project" value="TreeGrafter"/>
</dbReference>
<accession>A0A9X6NJD9</accession>
<dbReference type="Pfam" id="PF11799">
    <property type="entry name" value="IMS_C"/>
    <property type="match status" value="1"/>
</dbReference>
<dbReference type="GO" id="GO:0006281">
    <property type="term" value="P:DNA repair"/>
    <property type="evidence" value="ECO:0007669"/>
    <property type="project" value="InterPro"/>
</dbReference>
<dbReference type="GO" id="GO:0003684">
    <property type="term" value="F:damaged DNA binding"/>
    <property type="evidence" value="ECO:0007669"/>
    <property type="project" value="InterPro"/>
</dbReference>
<dbReference type="GO" id="GO:0005634">
    <property type="term" value="C:nucleus"/>
    <property type="evidence" value="ECO:0007669"/>
    <property type="project" value="TreeGrafter"/>
</dbReference>
<dbReference type="Proteomes" id="UP000192578">
    <property type="component" value="Unassembled WGS sequence"/>
</dbReference>
<dbReference type="GO" id="GO:0042276">
    <property type="term" value="P:error-prone translesion synthesis"/>
    <property type="evidence" value="ECO:0007669"/>
    <property type="project" value="TreeGrafter"/>
</dbReference>
<dbReference type="GO" id="GO:0017125">
    <property type="term" value="F:deoxycytidyl transferase activity"/>
    <property type="evidence" value="ECO:0007669"/>
    <property type="project" value="TreeGrafter"/>
</dbReference>
<comment type="caution">
    <text evidence="2">The sequence shown here is derived from an EMBL/GenBank/DDBJ whole genome shotgun (WGS) entry which is preliminary data.</text>
</comment>
<evidence type="ECO:0000313" key="2">
    <source>
        <dbReference type="EMBL" id="OWA55212.1"/>
    </source>
</evidence>
<dbReference type="InterPro" id="IPR036775">
    <property type="entry name" value="DNA_pol_Y-fam_lit_finger_sf"/>
</dbReference>
<dbReference type="GO" id="GO:0003887">
    <property type="term" value="F:DNA-directed DNA polymerase activity"/>
    <property type="evidence" value="ECO:0007669"/>
    <property type="project" value="TreeGrafter"/>
</dbReference>
<dbReference type="OrthoDB" id="427711at2759"/>
<organism evidence="2 3">
    <name type="scientific">Hypsibius exemplaris</name>
    <name type="common">Freshwater tardigrade</name>
    <dbReference type="NCBI Taxonomy" id="2072580"/>
    <lineage>
        <taxon>Eukaryota</taxon>
        <taxon>Metazoa</taxon>
        <taxon>Ecdysozoa</taxon>
        <taxon>Tardigrada</taxon>
        <taxon>Eutardigrada</taxon>
        <taxon>Parachela</taxon>
        <taxon>Hypsibioidea</taxon>
        <taxon>Hypsibiidae</taxon>
        <taxon>Hypsibius</taxon>
    </lineage>
</organism>
<dbReference type="AlphaFoldDB" id="A0A9X6NJD9"/>
<evidence type="ECO:0000259" key="1">
    <source>
        <dbReference type="Pfam" id="PF11799"/>
    </source>
</evidence>
<dbReference type="EMBL" id="MTYJ01000580">
    <property type="protein sequence ID" value="OWA55212.1"/>
    <property type="molecule type" value="Genomic_DNA"/>
</dbReference>
<dbReference type="InterPro" id="IPR017961">
    <property type="entry name" value="DNA_pol_Y-fam_little_finger"/>
</dbReference>
<evidence type="ECO:0000313" key="3">
    <source>
        <dbReference type="Proteomes" id="UP000192578"/>
    </source>
</evidence>
<dbReference type="PANTHER" id="PTHR45990:SF1">
    <property type="entry name" value="DNA REPAIR PROTEIN REV1"/>
    <property type="match status" value="1"/>
</dbReference>
<sequence length="191" mass="21720">MGCDHCTSVNKSVFLVQPTDFAEVIAREGVSLFRKLAIDVKEVRGIGVQVTRLVETKKRAAAQVSTDWSPLPVSPTTHNTDHFVDALEKTLNSEVDEELPLFSDDDVAGDSRDEMEHESNWKKHRLKVEYGPDEDWEGGHTEEAVKQALLELKEETECWEHLNYFQIPEVAQMLTYLGDSTGLRWTFIKSK</sequence>